<sequence>MPASVSTATTTAAPGAAVDAAERLRIAVITSSVREGRFCPTVAAWTAERAAERGDLEVDLVDLAEHPLPLSMPGPGGALLPDPAWAHAALGERLAAADGFVVVTPEYNHSFPAGLKNAIDWYRTEWQAKPVAFVSYGGLAGGLRAVEQLRVVFAELHATTIRETVSFHNVWEQFDAAGRLASPEAATAAATTLLDRLAWWSRALRQARATTPYGS</sequence>
<dbReference type="OrthoDB" id="9812295at2"/>
<dbReference type="AlphaFoldDB" id="A0A3A9YWY5"/>
<reference evidence="2 3" key="1">
    <citation type="journal article" date="2014" name="Int. J. Syst. Evol. Microbiol.">
        <title>Streptomyces hoynatensis sp. nov., isolated from deep marine sediment.</title>
        <authorList>
            <person name="Veyisoglu A."/>
            <person name="Sahin N."/>
        </authorList>
    </citation>
    <scope>NUCLEOTIDE SEQUENCE [LARGE SCALE GENOMIC DNA]</scope>
    <source>
        <strain evidence="2 3">KCTC 29097</strain>
    </source>
</reference>
<dbReference type="Pfam" id="PF03358">
    <property type="entry name" value="FMN_red"/>
    <property type="match status" value="1"/>
</dbReference>
<organism evidence="2 3">
    <name type="scientific">Streptomyces hoynatensis</name>
    <dbReference type="NCBI Taxonomy" id="1141874"/>
    <lineage>
        <taxon>Bacteria</taxon>
        <taxon>Bacillati</taxon>
        <taxon>Actinomycetota</taxon>
        <taxon>Actinomycetes</taxon>
        <taxon>Kitasatosporales</taxon>
        <taxon>Streptomycetaceae</taxon>
        <taxon>Streptomyces</taxon>
    </lineage>
</organism>
<dbReference type="Proteomes" id="UP000272474">
    <property type="component" value="Unassembled WGS sequence"/>
</dbReference>
<evidence type="ECO:0000259" key="1">
    <source>
        <dbReference type="Pfam" id="PF03358"/>
    </source>
</evidence>
<accession>A0A3A9YWY5</accession>
<dbReference type="GO" id="GO:0016491">
    <property type="term" value="F:oxidoreductase activity"/>
    <property type="evidence" value="ECO:0007669"/>
    <property type="project" value="InterPro"/>
</dbReference>
<dbReference type="GO" id="GO:0010181">
    <property type="term" value="F:FMN binding"/>
    <property type="evidence" value="ECO:0007669"/>
    <property type="project" value="TreeGrafter"/>
</dbReference>
<dbReference type="Gene3D" id="3.40.50.360">
    <property type="match status" value="1"/>
</dbReference>
<dbReference type="EMBL" id="RBAL01000010">
    <property type="protein sequence ID" value="RKN40543.1"/>
    <property type="molecule type" value="Genomic_DNA"/>
</dbReference>
<dbReference type="InterPro" id="IPR029039">
    <property type="entry name" value="Flavoprotein-like_sf"/>
</dbReference>
<protein>
    <submittedName>
        <fullName evidence="2">NADPH-dependent oxidoreductase</fullName>
    </submittedName>
</protein>
<evidence type="ECO:0000313" key="2">
    <source>
        <dbReference type="EMBL" id="RKN40543.1"/>
    </source>
</evidence>
<dbReference type="SUPFAM" id="SSF52218">
    <property type="entry name" value="Flavoproteins"/>
    <property type="match status" value="1"/>
</dbReference>
<gene>
    <name evidence="2" type="ORF">D7294_18840</name>
</gene>
<feature type="domain" description="NADPH-dependent FMN reductase-like" evidence="1">
    <location>
        <begin position="25"/>
        <end position="171"/>
    </location>
</feature>
<dbReference type="RefSeq" id="WP_120681340.1">
    <property type="nucleotide sequence ID" value="NZ_RBAL01000010.1"/>
</dbReference>
<keyword evidence="3" id="KW-1185">Reference proteome</keyword>
<comment type="caution">
    <text evidence="2">The sequence shown here is derived from an EMBL/GenBank/DDBJ whole genome shotgun (WGS) entry which is preliminary data.</text>
</comment>
<dbReference type="InterPro" id="IPR005025">
    <property type="entry name" value="FMN_Rdtase-like_dom"/>
</dbReference>
<evidence type="ECO:0000313" key="3">
    <source>
        <dbReference type="Proteomes" id="UP000272474"/>
    </source>
</evidence>
<dbReference type="GO" id="GO:0005829">
    <property type="term" value="C:cytosol"/>
    <property type="evidence" value="ECO:0007669"/>
    <property type="project" value="TreeGrafter"/>
</dbReference>
<dbReference type="InterPro" id="IPR050712">
    <property type="entry name" value="NAD(P)H-dep_reductase"/>
</dbReference>
<proteinExistence type="predicted"/>
<dbReference type="PANTHER" id="PTHR30543:SF21">
    <property type="entry name" value="NAD(P)H-DEPENDENT FMN REDUCTASE LOT6"/>
    <property type="match status" value="1"/>
</dbReference>
<dbReference type="PANTHER" id="PTHR30543">
    <property type="entry name" value="CHROMATE REDUCTASE"/>
    <property type="match status" value="1"/>
</dbReference>
<name>A0A3A9YWY5_9ACTN</name>